<name>A0A2N1NRK7_9GLOM</name>
<reference evidence="1 2" key="1">
    <citation type="submission" date="2016-04" db="EMBL/GenBank/DDBJ databases">
        <title>Genome analyses suggest a sexual origin of heterokaryosis in a supposedly ancient asexual fungus.</title>
        <authorList>
            <person name="Ropars J."/>
            <person name="Sedzielewska K."/>
            <person name="Noel J."/>
            <person name="Charron P."/>
            <person name="Farinelli L."/>
            <person name="Marton T."/>
            <person name="Kruger M."/>
            <person name="Pelin A."/>
            <person name="Brachmann A."/>
            <person name="Corradi N."/>
        </authorList>
    </citation>
    <scope>NUCLEOTIDE SEQUENCE [LARGE SCALE GENOMIC DNA]</scope>
    <source>
        <strain evidence="1 2">C2</strain>
    </source>
</reference>
<dbReference type="VEuPathDB" id="FungiDB:RhiirA1_466138"/>
<accession>A0A2N1NRK7</accession>
<proteinExistence type="predicted"/>
<protein>
    <submittedName>
        <fullName evidence="1">Uncharacterized protein</fullName>
    </submittedName>
</protein>
<evidence type="ECO:0000313" key="2">
    <source>
        <dbReference type="Proteomes" id="UP000233469"/>
    </source>
</evidence>
<comment type="caution">
    <text evidence="1">The sequence shown here is derived from an EMBL/GenBank/DDBJ whole genome shotgun (WGS) entry which is preliminary data.</text>
</comment>
<dbReference type="AlphaFoldDB" id="A0A2N1NRK7"/>
<dbReference type="VEuPathDB" id="FungiDB:FUN_010142"/>
<gene>
    <name evidence="1" type="ORF">RhiirC2_707302</name>
</gene>
<dbReference type="EMBL" id="LLXL01000178">
    <property type="protein sequence ID" value="PKK76528.1"/>
    <property type="molecule type" value="Genomic_DNA"/>
</dbReference>
<dbReference type="Proteomes" id="UP000233469">
    <property type="component" value="Unassembled WGS sequence"/>
</dbReference>
<reference evidence="1 2" key="2">
    <citation type="submission" date="2017-10" db="EMBL/GenBank/DDBJ databases">
        <title>Extensive intraspecific genome diversity in a model arbuscular mycorrhizal fungus.</title>
        <authorList>
            <person name="Chen E.C.H."/>
            <person name="Morin E."/>
            <person name="Baudet D."/>
            <person name="Noel J."/>
            <person name="Ndikumana S."/>
            <person name="Charron P."/>
            <person name="St-Onge C."/>
            <person name="Giorgi J."/>
            <person name="Grigoriev I.V."/>
            <person name="Roux C."/>
            <person name="Martin F.M."/>
            <person name="Corradi N."/>
        </authorList>
    </citation>
    <scope>NUCLEOTIDE SEQUENCE [LARGE SCALE GENOMIC DNA]</scope>
    <source>
        <strain evidence="1 2">C2</strain>
    </source>
</reference>
<organism evidence="1 2">
    <name type="scientific">Rhizophagus irregularis</name>
    <dbReference type="NCBI Taxonomy" id="588596"/>
    <lineage>
        <taxon>Eukaryota</taxon>
        <taxon>Fungi</taxon>
        <taxon>Fungi incertae sedis</taxon>
        <taxon>Mucoromycota</taxon>
        <taxon>Glomeromycotina</taxon>
        <taxon>Glomeromycetes</taxon>
        <taxon>Glomerales</taxon>
        <taxon>Glomeraceae</taxon>
        <taxon>Rhizophagus</taxon>
    </lineage>
</organism>
<sequence>MVLIQTIRVGDNADDVDKLRCGLLFQGKDSIADYYSKVKRCNDIVNLCKRHLESEFFDGPTPENKRHIARSGFYHVHDLDKTVEMLIQAEKENVPDFITAFNDFLRQAGGAQNIIISAFLSRELTQPFMY</sequence>
<evidence type="ECO:0000313" key="1">
    <source>
        <dbReference type="EMBL" id="PKK76528.1"/>
    </source>
</evidence>
<dbReference type="VEuPathDB" id="FungiDB:RhiirFUN_012297"/>